<dbReference type="EMBL" id="HBFR01034713">
    <property type="protein sequence ID" value="CAD8898123.1"/>
    <property type="molecule type" value="Transcribed_RNA"/>
</dbReference>
<dbReference type="AlphaFoldDB" id="A0A7S1BWD8"/>
<reference evidence="2" key="1">
    <citation type="submission" date="2021-01" db="EMBL/GenBank/DDBJ databases">
        <authorList>
            <person name="Corre E."/>
            <person name="Pelletier E."/>
            <person name="Niang G."/>
            <person name="Scheremetjew M."/>
            <person name="Finn R."/>
            <person name="Kale V."/>
            <person name="Holt S."/>
            <person name="Cochrane G."/>
            <person name="Meng A."/>
            <person name="Brown T."/>
            <person name="Cohen L."/>
        </authorList>
    </citation>
    <scope>NUCLEOTIDE SEQUENCE</scope>
    <source>
        <strain evidence="2">308</strain>
    </source>
</reference>
<feature type="coiled-coil region" evidence="1">
    <location>
        <begin position="98"/>
        <end position="164"/>
    </location>
</feature>
<evidence type="ECO:0000256" key="1">
    <source>
        <dbReference type="SAM" id="Coils"/>
    </source>
</evidence>
<name>A0A7S1BWD8_9STRA</name>
<sequence>MSPSLLLNNNTDSLSEVAALNTTLAELQTEYDAYISSSRGIEEELEAGLAEALASSQTSEIERDEALAAAAAARTEVNNGAAALRRIEEELRISRAGFRNGERIIEEREQRCRALEQENEMLTDEALEALERCALLEGEAEEAAERNEAEVRQYREEILALKGDILHLQSKLAEMESKDTTTLPLDVDGPDVSDLVGTSDALADFNDWITKNIVKKFGFTKVTCCLGI</sequence>
<accession>A0A7S1BWD8</accession>
<organism evidence="2">
    <name type="scientific">Corethron hystrix</name>
    <dbReference type="NCBI Taxonomy" id="216773"/>
    <lineage>
        <taxon>Eukaryota</taxon>
        <taxon>Sar</taxon>
        <taxon>Stramenopiles</taxon>
        <taxon>Ochrophyta</taxon>
        <taxon>Bacillariophyta</taxon>
        <taxon>Coscinodiscophyceae</taxon>
        <taxon>Corethrophycidae</taxon>
        <taxon>Corethrales</taxon>
        <taxon>Corethraceae</taxon>
        <taxon>Corethron</taxon>
    </lineage>
</organism>
<proteinExistence type="predicted"/>
<protein>
    <submittedName>
        <fullName evidence="2">Uncharacterized protein</fullName>
    </submittedName>
</protein>
<keyword evidence="1" id="KW-0175">Coiled coil</keyword>
<evidence type="ECO:0000313" key="2">
    <source>
        <dbReference type="EMBL" id="CAD8898123.1"/>
    </source>
</evidence>
<gene>
    <name evidence="2" type="ORF">CHYS00102_LOCUS25337</name>
</gene>